<protein>
    <submittedName>
        <fullName evidence="9">MgtC/SapB family protein</fullName>
    </submittedName>
</protein>
<name>A0ABW0FKS0_9MICO</name>
<feature type="transmembrane region" description="Helical" evidence="7">
    <location>
        <begin position="107"/>
        <end position="125"/>
    </location>
</feature>
<dbReference type="GeneID" id="303299224"/>
<evidence type="ECO:0000256" key="7">
    <source>
        <dbReference type="SAM" id="Phobius"/>
    </source>
</evidence>
<proteinExistence type="inferred from homology"/>
<dbReference type="InterPro" id="IPR049177">
    <property type="entry name" value="MgtC_SapB_SrpB_YhiD_N"/>
</dbReference>
<comment type="similarity">
    <text evidence="2">Belongs to the MgtC/SapB family.</text>
</comment>
<comment type="subcellular location">
    <subcellularLocation>
        <location evidence="1">Cell membrane</location>
        <topology evidence="1">Multi-pass membrane protein</topology>
    </subcellularLocation>
</comment>
<keyword evidence="4 7" id="KW-0812">Transmembrane</keyword>
<dbReference type="PANTHER" id="PTHR33778:SF1">
    <property type="entry name" value="MAGNESIUM TRANSPORTER YHID-RELATED"/>
    <property type="match status" value="1"/>
</dbReference>
<dbReference type="InterPro" id="IPR003416">
    <property type="entry name" value="MgtC/SapB/SrpB/YhiD_fam"/>
</dbReference>
<evidence type="ECO:0000256" key="5">
    <source>
        <dbReference type="ARBA" id="ARBA00022989"/>
    </source>
</evidence>
<comment type="caution">
    <text evidence="9">The sequence shown here is derived from an EMBL/GenBank/DDBJ whole genome shotgun (WGS) entry which is preliminary data.</text>
</comment>
<keyword evidence="6 7" id="KW-0472">Membrane</keyword>
<evidence type="ECO:0000256" key="1">
    <source>
        <dbReference type="ARBA" id="ARBA00004651"/>
    </source>
</evidence>
<accession>A0ABW0FKS0</accession>
<dbReference type="EMBL" id="JBHSLN010000068">
    <property type="protein sequence ID" value="MFC5298475.1"/>
    <property type="molecule type" value="Genomic_DNA"/>
</dbReference>
<feature type="transmembrane region" description="Helical" evidence="7">
    <location>
        <begin position="131"/>
        <end position="149"/>
    </location>
</feature>
<evidence type="ECO:0000313" key="9">
    <source>
        <dbReference type="EMBL" id="MFC5298475.1"/>
    </source>
</evidence>
<keyword evidence="10" id="KW-1185">Reference proteome</keyword>
<dbReference type="RefSeq" id="WP_343926453.1">
    <property type="nucleotide sequence ID" value="NZ_BAAAIR010000099.1"/>
</dbReference>
<dbReference type="Proteomes" id="UP001595937">
    <property type="component" value="Unassembled WGS sequence"/>
</dbReference>
<dbReference type="PANTHER" id="PTHR33778">
    <property type="entry name" value="PROTEIN MGTC"/>
    <property type="match status" value="1"/>
</dbReference>
<gene>
    <name evidence="9" type="ORF">ACFPK8_13230</name>
</gene>
<reference evidence="10" key="1">
    <citation type="journal article" date="2019" name="Int. J. Syst. Evol. Microbiol.">
        <title>The Global Catalogue of Microorganisms (GCM) 10K type strain sequencing project: providing services to taxonomists for standard genome sequencing and annotation.</title>
        <authorList>
            <consortium name="The Broad Institute Genomics Platform"/>
            <consortium name="The Broad Institute Genome Sequencing Center for Infectious Disease"/>
            <person name="Wu L."/>
            <person name="Ma J."/>
        </authorList>
    </citation>
    <scope>NUCLEOTIDE SEQUENCE [LARGE SCALE GENOMIC DNA]</scope>
    <source>
        <strain evidence="10">CGMCC 1.16455</strain>
    </source>
</reference>
<keyword evidence="3" id="KW-1003">Cell membrane</keyword>
<evidence type="ECO:0000313" key="10">
    <source>
        <dbReference type="Proteomes" id="UP001595937"/>
    </source>
</evidence>
<sequence>MELLVGLFQDSSLVEVELLIATFILCSLVGIERQIRQKSAGYRTHVLVGLGSCAFTLVSAYGFSTVLADEVNLDPSRIAAQIVSGIGFLGAGVIFKGHNVVRGLTTAATVWVAAAVGMACGAGMLSLGVALTALHLLTLFVMAPLVRRLPDPDRKRMLRVTYMDGAGVLRDVLAAATSMGFTSSIQNSQRITDDGEKKHVVMDIRFQGRPPLRDLIPTVMELDGVKRVSLKQSKEYDDEEGDRI</sequence>
<evidence type="ECO:0000256" key="6">
    <source>
        <dbReference type="ARBA" id="ARBA00023136"/>
    </source>
</evidence>
<evidence type="ECO:0000256" key="3">
    <source>
        <dbReference type="ARBA" id="ARBA00022475"/>
    </source>
</evidence>
<dbReference type="Pfam" id="PF02308">
    <property type="entry name" value="MgtC"/>
    <property type="match status" value="1"/>
</dbReference>
<evidence type="ECO:0000256" key="4">
    <source>
        <dbReference type="ARBA" id="ARBA00022692"/>
    </source>
</evidence>
<feature type="transmembrane region" description="Helical" evidence="7">
    <location>
        <begin position="78"/>
        <end position="95"/>
    </location>
</feature>
<feature type="transmembrane region" description="Helical" evidence="7">
    <location>
        <begin position="43"/>
        <end position="63"/>
    </location>
</feature>
<dbReference type="PRINTS" id="PR01837">
    <property type="entry name" value="MGTCSAPBPROT"/>
</dbReference>
<keyword evidence="5 7" id="KW-1133">Transmembrane helix</keyword>
<feature type="transmembrane region" description="Helical" evidence="7">
    <location>
        <begin position="12"/>
        <end position="31"/>
    </location>
</feature>
<evidence type="ECO:0000256" key="2">
    <source>
        <dbReference type="ARBA" id="ARBA00009298"/>
    </source>
</evidence>
<evidence type="ECO:0000259" key="8">
    <source>
        <dbReference type="Pfam" id="PF02308"/>
    </source>
</evidence>
<feature type="domain" description="MgtC/SapB/SrpB/YhiD N-terminal" evidence="8">
    <location>
        <begin position="19"/>
        <end position="147"/>
    </location>
</feature>
<organism evidence="9 10">
    <name type="scientific">Brachybacterium tyrofermentans</name>
    <dbReference type="NCBI Taxonomy" id="47848"/>
    <lineage>
        <taxon>Bacteria</taxon>
        <taxon>Bacillati</taxon>
        <taxon>Actinomycetota</taxon>
        <taxon>Actinomycetes</taxon>
        <taxon>Micrococcales</taxon>
        <taxon>Dermabacteraceae</taxon>
        <taxon>Brachybacterium</taxon>
    </lineage>
</organism>